<gene>
    <name evidence="1" type="ORF">PG986_001183</name>
</gene>
<dbReference type="RefSeq" id="XP_066706298.1">
    <property type="nucleotide sequence ID" value="XM_066837405.1"/>
</dbReference>
<proteinExistence type="predicted"/>
<comment type="caution">
    <text evidence="1">The sequence shown here is derived from an EMBL/GenBank/DDBJ whole genome shotgun (WGS) entry which is preliminary data.</text>
</comment>
<evidence type="ECO:0000313" key="2">
    <source>
        <dbReference type="Proteomes" id="UP001391051"/>
    </source>
</evidence>
<evidence type="ECO:0000313" key="1">
    <source>
        <dbReference type="EMBL" id="KAK7966906.1"/>
    </source>
</evidence>
<reference evidence="1 2" key="1">
    <citation type="submission" date="2023-01" db="EMBL/GenBank/DDBJ databases">
        <title>Analysis of 21 Apiospora genomes using comparative genomics revels a genus with tremendous synthesis potential of carbohydrate active enzymes and secondary metabolites.</title>
        <authorList>
            <person name="Sorensen T."/>
        </authorList>
    </citation>
    <scope>NUCLEOTIDE SEQUENCE [LARGE SCALE GENOMIC DNA]</scope>
    <source>
        <strain evidence="1 2">CBS 24483</strain>
    </source>
</reference>
<keyword evidence="2" id="KW-1185">Reference proteome</keyword>
<dbReference type="GeneID" id="92070467"/>
<organism evidence="1 2">
    <name type="scientific">Apiospora aurea</name>
    <dbReference type="NCBI Taxonomy" id="335848"/>
    <lineage>
        <taxon>Eukaryota</taxon>
        <taxon>Fungi</taxon>
        <taxon>Dikarya</taxon>
        <taxon>Ascomycota</taxon>
        <taxon>Pezizomycotina</taxon>
        <taxon>Sordariomycetes</taxon>
        <taxon>Xylariomycetidae</taxon>
        <taxon>Amphisphaeriales</taxon>
        <taxon>Apiosporaceae</taxon>
        <taxon>Apiospora</taxon>
    </lineage>
</organism>
<dbReference type="EMBL" id="JAQQWE010000001">
    <property type="protein sequence ID" value="KAK7966906.1"/>
    <property type="molecule type" value="Genomic_DNA"/>
</dbReference>
<accession>A0ABR1QW35</accession>
<name>A0ABR1QW35_9PEZI</name>
<dbReference type="Proteomes" id="UP001391051">
    <property type="component" value="Unassembled WGS sequence"/>
</dbReference>
<sequence>MEQPFYKRNMESASLQTMDIPWADFGQGNMEALPISQEFDIFTTTLLDPLLQRPLETLQLHESTAYRTSKPSLSGVALSTDFGTDNKPSSENGPIGLNGYGCYPYKPLFSGQVSVVPPSILDGRTLSAPGPVSYGSPWILPYLGPVIDPFRSFPVDTQNLREIPVMPTVEEPAVSGSIEAGYYQDLHLSDTLTATDMMLSCA</sequence>
<protein>
    <submittedName>
        <fullName evidence="1">Uncharacterized protein</fullName>
    </submittedName>
</protein>